<evidence type="ECO:0000313" key="2">
    <source>
        <dbReference type="EMBL" id="SMF98926.1"/>
    </source>
</evidence>
<dbReference type="Proteomes" id="UP000198460">
    <property type="component" value="Unassembled WGS sequence"/>
</dbReference>
<dbReference type="EMBL" id="FXAN01000036">
    <property type="protein sequence ID" value="SMF98926.1"/>
    <property type="molecule type" value="Genomic_DNA"/>
</dbReference>
<gene>
    <name evidence="2" type="ORF">BSIN_2142</name>
</gene>
<evidence type="ECO:0000256" key="1">
    <source>
        <dbReference type="SAM" id="MobiDB-lite"/>
    </source>
</evidence>
<organism evidence="2 3">
    <name type="scientific">Burkholderia singularis</name>
    <dbReference type="NCBI Taxonomy" id="1503053"/>
    <lineage>
        <taxon>Bacteria</taxon>
        <taxon>Pseudomonadati</taxon>
        <taxon>Pseudomonadota</taxon>
        <taxon>Betaproteobacteria</taxon>
        <taxon>Burkholderiales</taxon>
        <taxon>Burkholderiaceae</taxon>
        <taxon>Burkholderia</taxon>
        <taxon>pseudomallei group</taxon>
    </lineage>
</organism>
<sequence length="41" mass="4358">MPARPRRFWTSTDPASTRCAPSATHSSKLPPAAFAGGNFNP</sequence>
<reference evidence="2 3" key="1">
    <citation type="submission" date="2017-04" db="EMBL/GenBank/DDBJ databases">
        <authorList>
            <person name="Afonso C.L."/>
            <person name="Miller P.J."/>
            <person name="Scott M.A."/>
            <person name="Spackman E."/>
            <person name="Goraichik I."/>
            <person name="Dimitrov K.M."/>
            <person name="Suarez D.L."/>
            <person name="Swayne D.E."/>
        </authorList>
    </citation>
    <scope>NUCLEOTIDE SEQUENCE [LARGE SCALE GENOMIC DNA]</scope>
    <source>
        <strain evidence="2">LMG 28154</strain>
    </source>
</reference>
<dbReference type="AlphaFoldDB" id="A0A238H147"/>
<evidence type="ECO:0000313" key="3">
    <source>
        <dbReference type="Proteomes" id="UP000198460"/>
    </source>
</evidence>
<accession>A0A238H147</accession>
<name>A0A238H147_9BURK</name>
<feature type="region of interest" description="Disordered" evidence="1">
    <location>
        <begin position="1"/>
        <end position="41"/>
    </location>
</feature>
<proteinExistence type="predicted"/>
<protein>
    <submittedName>
        <fullName evidence="2">Uncharacterized protein</fullName>
    </submittedName>
</protein>